<protein>
    <submittedName>
        <fullName evidence="1">Uncharacterized protein</fullName>
    </submittedName>
</protein>
<reference evidence="1 2" key="1">
    <citation type="submission" date="2021-01" db="EMBL/GenBank/DDBJ databases">
        <title>Whole genome shotgun sequence of Microbispora corallina NBRC 16416.</title>
        <authorList>
            <person name="Komaki H."/>
            <person name="Tamura T."/>
        </authorList>
    </citation>
    <scope>NUCLEOTIDE SEQUENCE [LARGE SCALE GENOMIC DNA]</scope>
    <source>
        <strain evidence="1 2">NBRC 16416</strain>
    </source>
</reference>
<dbReference type="EMBL" id="BOOC01000057">
    <property type="protein sequence ID" value="GIH44364.1"/>
    <property type="molecule type" value="Genomic_DNA"/>
</dbReference>
<proteinExistence type="predicted"/>
<comment type="caution">
    <text evidence="1">The sequence shown here is derived from an EMBL/GenBank/DDBJ whole genome shotgun (WGS) entry which is preliminary data.</text>
</comment>
<dbReference type="RefSeq" id="WP_204061361.1">
    <property type="nucleotide sequence ID" value="NZ_BOOC01000057.1"/>
</dbReference>
<organism evidence="1 2">
    <name type="scientific">Microbispora corallina</name>
    <dbReference type="NCBI Taxonomy" id="83302"/>
    <lineage>
        <taxon>Bacteria</taxon>
        <taxon>Bacillati</taxon>
        <taxon>Actinomycetota</taxon>
        <taxon>Actinomycetes</taxon>
        <taxon>Streptosporangiales</taxon>
        <taxon>Streptosporangiaceae</taxon>
        <taxon>Microbispora</taxon>
    </lineage>
</organism>
<keyword evidence="2" id="KW-1185">Reference proteome</keyword>
<name>A0ABQ4GBH4_9ACTN</name>
<dbReference type="Proteomes" id="UP000603904">
    <property type="component" value="Unassembled WGS sequence"/>
</dbReference>
<evidence type="ECO:0000313" key="2">
    <source>
        <dbReference type="Proteomes" id="UP000603904"/>
    </source>
</evidence>
<accession>A0ABQ4GBH4</accession>
<evidence type="ECO:0000313" key="1">
    <source>
        <dbReference type="EMBL" id="GIH44364.1"/>
    </source>
</evidence>
<gene>
    <name evidence="1" type="ORF">Mco01_73640</name>
</gene>
<sequence>MNGFRGKFHAMRAFAAERGWTFALSGEKEGALLEQLHGEPFHLPEPTTDAFPYPVLGRHRHRLSDVMHGGFRDRSAVVFTYTREQEILDDGFGRRGRENSCHWIAALLDLPAPVPLLQVTPRTPAPAAYPGVTTGDPRVDERFHVHAADAAWAARALRDLAPALLDRPARAWRISSTSILTWTWIPPTPGIPLDQVDAALDHLATVAGCLMPSA</sequence>